<accession>A0A9J5VYP8</accession>
<gene>
    <name evidence="1" type="ORF">H5410_064681</name>
</gene>
<dbReference type="AlphaFoldDB" id="A0A9J5VYP8"/>
<organism evidence="1 2">
    <name type="scientific">Solanum commersonii</name>
    <name type="common">Commerson's wild potato</name>
    <name type="synonym">Commerson's nightshade</name>
    <dbReference type="NCBI Taxonomy" id="4109"/>
    <lineage>
        <taxon>Eukaryota</taxon>
        <taxon>Viridiplantae</taxon>
        <taxon>Streptophyta</taxon>
        <taxon>Embryophyta</taxon>
        <taxon>Tracheophyta</taxon>
        <taxon>Spermatophyta</taxon>
        <taxon>Magnoliopsida</taxon>
        <taxon>eudicotyledons</taxon>
        <taxon>Gunneridae</taxon>
        <taxon>Pentapetalae</taxon>
        <taxon>asterids</taxon>
        <taxon>lamiids</taxon>
        <taxon>Solanales</taxon>
        <taxon>Solanaceae</taxon>
        <taxon>Solanoideae</taxon>
        <taxon>Solaneae</taxon>
        <taxon>Solanum</taxon>
    </lineage>
</organism>
<protein>
    <submittedName>
        <fullName evidence="1">Uncharacterized protein</fullName>
    </submittedName>
</protein>
<comment type="caution">
    <text evidence="1">The sequence shown here is derived from an EMBL/GenBank/DDBJ whole genome shotgun (WGS) entry which is preliminary data.</text>
</comment>
<feature type="non-terminal residue" evidence="1">
    <location>
        <position position="1"/>
    </location>
</feature>
<reference evidence="1" key="1">
    <citation type="submission" date="2020-09" db="EMBL/GenBank/DDBJ databases">
        <title>De no assembly of potato wild relative species, Solanum commersonii.</title>
        <authorList>
            <person name="Cho K."/>
        </authorList>
    </citation>
    <scope>NUCLEOTIDE SEQUENCE</scope>
    <source>
        <strain evidence="1">LZ3.2</strain>
        <tissue evidence="1">Leaf</tissue>
    </source>
</reference>
<sequence>ERKRDGKQRNGQSMCNRRNRICWIMAHYEASSTWFFCKHDDLISSRKREIKYLTKLEGASERL</sequence>
<name>A0A9J5VYP8_SOLCO</name>
<keyword evidence="2" id="KW-1185">Reference proteome</keyword>
<dbReference type="EMBL" id="JACXVP010000171">
    <property type="protein sequence ID" value="KAG5568305.1"/>
    <property type="molecule type" value="Genomic_DNA"/>
</dbReference>
<evidence type="ECO:0000313" key="2">
    <source>
        <dbReference type="Proteomes" id="UP000824120"/>
    </source>
</evidence>
<proteinExistence type="predicted"/>
<dbReference type="Proteomes" id="UP000824120">
    <property type="component" value="Unassembled WGS sequence"/>
</dbReference>
<evidence type="ECO:0000313" key="1">
    <source>
        <dbReference type="EMBL" id="KAG5568305.1"/>
    </source>
</evidence>